<dbReference type="Proteomes" id="UP000683000">
    <property type="component" value="Unassembled WGS sequence"/>
</dbReference>
<dbReference type="EMBL" id="JAGFBS010000005">
    <property type="protein sequence ID" value="KAG6379198.1"/>
    <property type="molecule type" value="Genomic_DNA"/>
</dbReference>
<dbReference type="OrthoDB" id="203440at2759"/>
<dbReference type="GO" id="GO:0032040">
    <property type="term" value="C:small-subunit processome"/>
    <property type="evidence" value="ECO:0007669"/>
    <property type="project" value="TreeGrafter"/>
</dbReference>
<name>A0A8I2YY96_9AGAM</name>
<dbReference type="AlphaFoldDB" id="A0A8I2YY96"/>
<proteinExistence type="predicted"/>
<organism evidence="2 3">
    <name type="scientific">Boletus reticuloceps</name>
    <dbReference type="NCBI Taxonomy" id="495285"/>
    <lineage>
        <taxon>Eukaryota</taxon>
        <taxon>Fungi</taxon>
        <taxon>Dikarya</taxon>
        <taxon>Basidiomycota</taxon>
        <taxon>Agaricomycotina</taxon>
        <taxon>Agaricomycetes</taxon>
        <taxon>Agaricomycetidae</taxon>
        <taxon>Boletales</taxon>
        <taxon>Boletineae</taxon>
        <taxon>Boletaceae</taxon>
        <taxon>Boletoideae</taxon>
        <taxon>Boletus</taxon>
    </lineage>
</organism>
<sequence length="370" mass="41248">MSITTTDPRNIVAVLDEMSASMASARELIHSLKEKQSSTDDLDTRDGISLLSLKHHLMLFYLQSLVLLVARRAAGDTLEDRTPASLPFSTAERDARGAGVGDLVDSMIEGRVVLEKTKVLESRIKYQIEKLVRIADDASKNVADDPLAFRPNPQNLVDNDQASNAASDAGDNEEADNRDGIYKPPKLAPMPYTENAGDKRSKRQPIPKSLSSLLHQDPSRPHLESSSGLGAMPALASGRAREIQRMTEFEEDNFTRLMMKKKEAHRRRRDEEDLALGGTGSSHGRRRGRGLEDEFEDVLRSVGRTKASAIGDGYEELRQKGKKADAFSRSRTRIRDGANDGEDDVRQPKRSRFQNERRALSKNMAKARRR</sequence>
<feature type="region of interest" description="Disordered" evidence="1">
    <location>
        <begin position="313"/>
        <end position="370"/>
    </location>
</feature>
<protein>
    <recommendedName>
        <fullName evidence="4">Neuroguidin</fullName>
    </recommendedName>
</protein>
<dbReference type="PANTHER" id="PTHR13237">
    <property type="entry name" value="SOMETHING ABOUT SILENCING PROTEIN 10-RELATED"/>
    <property type="match status" value="1"/>
</dbReference>
<feature type="region of interest" description="Disordered" evidence="1">
    <location>
        <begin position="260"/>
        <end position="294"/>
    </location>
</feature>
<comment type="caution">
    <text evidence="2">The sequence shown here is derived from an EMBL/GenBank/DDBJ whole genome shotgun (WGS) entry which is preliminary data.</text>
</comment>
<dbReference type="InterPro" id="IPR007146">
    <property type="entry name" value="Sas10/Utp3/C1D"/>
</dbReference>
<feature type="compositionally biased region" description="Basic and acidic residues" evidence="1">
    <location>
        <begin position="315"/>
        <end position="338"/>
    </location>
</feature>
<evidence type="ECO:0000313" key="2">
    <source>
        <dbReference type="EMBL" id="KAG6379198.1"/>
    </source>
</evidence>
<accession>A0A8I2YY96</accession>
<feature type="compositionally biased region" description="Low complexity" evidence="1">
    <location>
        <begin position="158"/>
        <end position="169"/>
    </location>
</feature>
<dbReference type="PANTHER" id="PTHR13237:SF9">
    <property type="entry name" value="NEUROGUIDIN"/>
    <property type="match status" value="1"/>
</dbReference>
<evidence type="ECO:0008006" key="4">
    <source>
        <dbReference type="Google" id="ProtNLM"/>
    </source>
</evidence>
<dbReference type="Pfam" id="PF04000">
    <property type="entry name" value="Sas10_Utp3"/>
    <property type="match status" value="1"/>
</dbReference>
<reference evidence="2" key="1">
    <citation type="submission" date="2021-03" db="EMBL/GenBank/DDBJ databases">
        <title>Evolutionary innovations through gain and loss of genes in the ectomycorrhizal Boletales.</title>
        <authorList>
            <person name="Wu G."/>
            <person name="Miyauchi S."/>
            <person name="Morin E."/>
            <person name="Yang Z.-L."/>
            <person name="Xu J."/>
            <person name="Martin F.M."/>
        </authorList>
    </citation>
    <scope>NUCLEOTIDE SEQUENCE</scope>
    <source>
        <strain evidence="2">BR01</strain>
    </source>
</reference>
<keyword evidence="3" id="KW-1185">Reference proteome</keyword>
<dbReference type="GO" id="GO:0000462">
    <property type="term" value="P:maturation of SSU-rRNA from tricistronic rRNA transcript (SSU-rRNA, 5.8S rRNA, LSU-rRNA)"/>
    <property type="evidence" value="ECO:0007669"/>
    <property type="project" value="TreeGrafter"/>
</dbReference>
<evidence type="ECO:0000313" key="3">
    <source>
        <dbReference type="Proteomes" id="UP000683000"/>
    </source>
</evidence>
<feature type="region of interest" description="Disordered" evidence="1">
    <location>
        <begin position="144"/>
        <end position="231"/>
    </location>
</feature>
<gene>
    <name evidence="2" type="ORF">JVT61DRAFT_11642</name>
</gene>
<evidence type="ECO:0000256" key="1">
    <source>
        <dbReference type="SAM" id="MobiDB-lite"/>
    </source>
</evidence>